<evidence type="ECO:0000313" key="2">
    <source>
        <dbReference type="EMBL" id="KAL3790364.1"/>
    </source>
</evidence>
<protein>
    <recommendedName>
        <fullName evidence="1">Complex 1 LYR protein domain-containing protein</fullName>
    </recommendedName>
</protein>
<dbReference type="PANTHER" id="PTHR47158">
    <property type="entry name" value="OS08G0239000 PROTEIN"/>
    <property type="match status" value="1"/>
</dbReference>
<dbReference type="Pfam" id="PF05347">
    <property type="entry name" value="Complex1_LYR"/>
    <property type="match status" value="1"/>
</dbReference>
<evidence type="ECO:0000259" key="1">
    <source>
        <dbReference type="Pfam" id="PF05347"/>
    </source>
</evidence>
<proteinExistence type="predicted"/>
<evidence type="ECO:0000313" key="3">
    <source>
        <dbReference type="Proteomes" id="UP001516023"/>
    </source>
</evidence>
<comment type="caution">
    <text evidence="2">The sequence shown here is derived from an EMBL/GenBank/DDBJ whole genome shotgun (WGS) entry which is preliminary data.</text>
</comment>
<dbReference type="InterPro" id="IPR045297">
    <property type="entry name" value="Complex1_LYR_LYRM4"/>
</dbReference>
<dbReference type="CDD" id="cd20264">
    <property type="entry name" value="Complex1_LYR_LYRM4"/>
    <property type="match status" value="1"/>
</dbReference>
<accession>A0ABD3PRX8</accession>
<feature type="domain" description="Complex 1 LYR protein" evidence="1">
    <location>
        <begin position="5"/>
        <end position="60"/>
    </location>
</feature>
<dbReference type="PANTHER" id="PTHR47158:SF1">
    <property type="entry name" value="OS08G0239000 PROTEIN"/>
    <property type="match status" value="1"/>
</dbReference>
<dbReference type="EMBL" id="JABMIG020000129">
    <property type="protein sequence ID" value="KAL3790364.1"/>
    <property type="molecule type" value="Genomic_DNA"/>
</dbReference>
<gene>
    <name evidence="2" type="ORF">HJC23_002750</name>
</gene>
<reference evidence="2 3" key="1">
    <citation type="journal article" date="2020" name="G3 (Bethesda)">
        <title>Improved Reference Genome for Cyclotella cryptica CCMP332, a Model for Cell Wall Morphogenesis, Salinity Adaptation, and Lipid Production in Diatoms (Bacillariophyta).</title>
        <authorList>
            <person name="Roberts W.R."/>
            <person name="Downey K.M."/>
            <person name="Ruck E.C."/>
            <person name="Traller J.C."/>
            <person name="Alverson A.J."/>
        </authorList>
    </citation>
    <scope>NUCLEOTIDE SEQUENCE [LARGE SCALE GENOMIC DNA]</scope>
    <source>
        <strain evidence="2 3">CCMP332</strain>
    </source>
</reference>
<name>A0ABD3PRX8_9STRA</name>
<keyword evidence="3" id="KW-1185">Reference proteome</keyword>
<dbReference type="InterPro" id="IPR008011">
    <property type="entry name" value="Complex1_LYR_dom"/>
</dbReference>
<dbReference type="AlphaFoldDB" id="A0ABD3PRX8"/>
<organism evidence="2 3">
    <name type="scientific">Cyclotella cryptica</name>
    <dbReference type="NCBI Taxonomy" id="29204"/>
    <lineage>
        <taxon>Eukaryota</taxon>
        <taxon>Sar</taxon>
        <taxon>Stramenopiles</taxon>
        <taxon>Ochrophyta</taxon>
        <taxon>Bacillariophyta</taxon>
        <taxon>Coscinodiscophyceae</taxon>
        <taxon>Thalassiosirophycidae</taxon>
        <taxon>Stephanodiscales</taxon>
        <taxon>Stephanodiscaceae</taxon>
        <taxon>Cyclotella</taxon>
    </lineage>
</organism>
<dbReference type="Proteomes" id="UP001516023">
    <property type="component" value="Unassembled WGS sequence"/>
</dbReference>
<sequence length="83" mass="9655">MSTNAPLSLFRSLLRQARNMDNYNFREYATRRVRVGFENNRNLAGDHLDMALREGREQLDILKRQVVLGRLYPSAPSVMESVE</sequence>